<dbReference type="AlphaFoldDB" id="A0AAW1RKF3"/>
<dbReference type="PANTHER" id="PTHR43975">
    <property type="entry name" value="ZGC:101858"/>
    <property type="match status" value="1"/>
</dbReference>
<evidence type="ECO:0000313" key="1">
    <source>
        <dbReference type="EMBL" id="KAK9834274.1"/>
    </source>
</evidence>
<protein>
    <submittedName>
        <fullName evidence="1">Uncharacterized protein</fullName>
    </submittedName>
</protein>
<keyword evidence="2" id="KW-1185">Reference proteome</keyword>
<dbReference type="SUPFAM" id="SSF51735">
    <property type="entry name" value="NAD(P)-binding Rossmann-fold domains"/>
    <property type="match status" value="1"/>
</dbReference>
<proteinExistence type="predicted"/>
<dbReference type="PANTHER" id="PTHR43975:SF2">
    <property type="entry name" value="EG:BACR7A4.14 PROTEIN-RELATED"/>
    <property type="match status" value="1"/>
</dbReference>
<dbReference type="InterPro" id="IPR002347">
    <property type="entry name" value="SDR_fam"/>
</dbReference>
<dbReference type="EMBL" id="JALJOU010000032">
    <property type="protein sequence ID" value="KAK9834274.1"/>
    <property type="molecule type" value="Genomic_DNA"/>
</dbReference>
<accession>A0AAW1RKF3</accession>
<evidence type="ECO:0000313" key="2">
    <source>
        <dbReference type="Proteomes" id="UP001445335"/>
    </source>
</evidence>
<dbReference type="PRINTS" id="PR00080">
    <property type="entry name" value="SDRFAMILY"/>
</dbReference>
<dbReference type="Proteomes" id="UP001445335">
    <property type="component" value="Unassembled WGS sequence"/>
</dbReference>
<organism evidence="1 2">
    <name type="scientific">Elliptochloris bilobata</name>
    <dbReference type="NCBI Taxonomy" id="381761"/>
    <lineage>
        <taxon>Eukaryota</taxon>
        <taxon>Viridiplantae</taxon>
        <taxon>Chlorophyta</taxon>
        <taxon>core chlorophytes</taxon>
        <taxon>Trebouxiophyceae</taxon>
        <taxon>Trebouxiophyceae incertae sedis</taxon>
        <taxon>Elliptochloris clade</taxon>
        <taxon>Elliptochloris</taxon>
    </lineage>
</organism>
<dbReference type="Gene3D" id="3.40.50.720">
    <property type="entry name" value="NAD(P)-binding Rossmann-like Domain"/>
    <property type="match status" value="1"/>
</dbReference>
<name>A0AAW1RKF3_9CHLO</name>
<reference evidence="1 2" key="1">
    <citation type="journal article" date="2024" name="Nat. Commun.">
        <title>Phylogenomics reveals the evolutionary origins of lichenization in chlorophyte algae.</title>
        <authorList>
            <person name="Puginier C."/>
            <person name="Libourel C."/>
            <person name="Otte J."/>
            <person name="Skaloud P."/>
            <person name="Haon M."/>
            <person name="Grisel S."/>
            <person name="Petersen M."/>
            <person name="Berrin J.G."/>
            <person name="Delaux P.M."/>
            <person name="Dal Grande F."/>
            <person name="Keller J."/>
        </authorList>
    </citation>
    <scope>NUCLEOTIDE SEQUENCE [LARGE SCALE GENOMIC DNA]</scope>
    <source>
        <strain evidence="1 2">SAG 245.80</strain>
    </source>
</reference>
<comment type="caution">
    <text evidence="1">The sequence shown here is derived from an EMBL/GenBank/DDBJ whole genome shotgun (WGS) entry which is preliminary data.</text>
</comment>
<dbReference type="InterPro" id="IPR036291">
    <property type="entry name" value="NAD(P)-bd_dom_sf"/>
</dbReference>
<dbReference type="PRINTS" id="PR00081">
    <property type="entry name" value="GDHRDH"/>
</dbReference>
<dbReference type="Pfam" id="PF13561">
    <property type="entry name" value="adh_short_C2"/>
    <property type="match status" value="1"/>
</dbReference>
<gene>
    <name evidence="1" type="ORF">WJX81_002660</name>
</gene>
<sequence length="236" mass="24721">MGRRKERLDAAVKELGGKACSVVGDLCDDDSCKNAVKVAIQQLGGLDILVNNGGASTDSMLQKSTGAEVYHDALTLHVTSAATMVDEGLEQLLANKGAVVNVSSVAALIPSANWGIYGVVKAAQDKMTTNMAFMHAPKGLRVNSVLPGAIATEALETMAARNGVTMEEQNAKMAKFHAMKRVGHADEVAAAILFLSSNASAFITGVQLPVDGGARLGYWLNDPENGVQVLPTEKKD</sequence>